<sequence length="311" mass="34778">MEGSGFNGQICFVGDGVGSILGYDALCRTSQYQSRHDSENSILDTDGPAGDECGTHTTEAPRRRSSSTSEHQCKLEFEVSDFFMFGSPLALVLAYRKISSTEDKNTPIPRPMVQQVYNLFHPTDPVAARLEPLLSARFSMLPPVNVARYQKYPLGNGQPYHLLEIIQANPQMFAEGLSVTPSTPGCHLRRMSEVSIQSTISGVIDSLPLQTINALTQKWWGSKRLDYALYCPEGLANFPTNALPHLFHASYWESSDVIAFILRQLGRIELMPAVGLEEKESTFSPSQPREKWIKKRTSVKLKVHFNIPHFT</sequence>
<dbReference type="Pfam" id="PF02862">
    <property type="entry name" value="DDHD"/>
    <property type="match status" value="2"/>
</dbReference>
<evidence type="ECO:0000313" key="3">
    <source>
        <dbReference type="EMBL" id="KAJ9575162.1"/>
    </source>
</evidence>
<protein>
    <recommendedName>
        <fullName evidence="2">DDHD domain-containing protein</fullName>
    </recommendedName>
</protein>
<dbReference type="GO" id="GO:0005737">
    <property type="term" value="C:cytoplasm"/>
    <property type="evidence" value="ECO:0007669"/>
    <property type="project" value="TreeGrafter"/>
</dbReference>
<organism evidence="3 4">
    <name type="scientific">Diploptera punctata</name>
    <name type="common">Pacific beetle cockroach</name>
    <dbReference type="NCBI Taxonomy" id="6984"/>
    <lineage>
        <taxon>Eukaryota</taxon>
        <taxon>Metazoa</taxon>
        <taxon>Ecdysozoa</taxon>
        <taxon>Arthropoda</taxon>
        <taxon>Hexapoda</taxon>
        <taxon>Insecta</taxon>
        <taxon>Pterygota</taxon>
        <taxon>Neoptera</taxon>
        <taxon>Polyneoptera</taxon>
        <taxon>Dictyoptera</taxon>
        <taxon>Blattodea</taxon>
        <taxon>Blaberoidea</taxon>
        <taxon>Blaberidae</taxon>
        <taxon>Diplopterinae</taxon>
        <taxon>Diploptera</taxon>
    </lineage>
</organism>
<evidence type="ECO:0000313" key="4">
    <source>
        <dbReference type="Proteomes" id="UP001233999"/>
    </source>
</evidence>
<dbReference type="GO" id="GO:0008526">
    <property type="term" value="F:phosphatidylinositol transfer activity"/>
    <property type="evidence" value="ECO:0007669"/>
    <property type="project" value="TreeGrafter"/>
</dbReference>
<name>A0AAD7Z7R7_DIPPU</name>
<dbReference type="GO" id="GO:0035091">
    <property type="term" value="F:phosphatidylinositol binding"/>
    <property type="evidence" value="ECO:0007669"/>
    <property type="project" value="TreeGrafter"/>
</dbReference>
<evidence type="ECO:0000259" key="2">
    <source>
        <dbReference type="PROSITE" id="PS51043"/>
    </source>
</evidence>
<dbReference type="GO" id="GO:0046872">
    <property type="term" value="F:metal ion binding"/>
    <property type="evidence" value="ECO:0007669"/>
    <property type="project" value="InterPro"/>
</dbReference>
<proteinExistence type="predicted"/>
<dbReference type="PROSITE" id="PS51043">
    <property type="entry name" value="DDHD"/>
    <property type="match status" value="1"/>
</dbReference>
<dbReference type="InterPro" id="IPR001666">
    <property type="entry name" value="PI_transfer"/>
</dbReference>
<feature type="region of interest" description="Disordered" evidence="1">
    <location>
        <begin position="38"/>
        <end position="70"/>
    </location>
</feature>
<dbReference type="AlphaFoldDB" id="A0AAD7Z7R7"/>
<dbReference type="GO" id="GO:0031210">
    <property type="term" value="F:phosphatidylcholine binding"/>
    <property type="evidence" value="ECO:0007669"/>
    <property type="project" value="TreeGrafter"/>
</dbReference>
<feature type="domain" description="DDHD" evidence="2">
    <location>
        <begin position="75"/>
        <end position="267"/>
    </location>
</feature>
<comment type="caution">
    <text evidence="3">The sequence shown here is derived from an EMBL/GenBank/DDBJ whole genome shotgun (WGS) entry which is preliminary data.</text>
</comment>
<keyword evidence="4" id="KW-1185">Reference proteome</keyword>
<reference evidence="3" key="2">
    <citation type="submission" date="2023-05" db="EMBL/GenBank/DDBJ databases">
        <authorList>
            <person name="Fouks B."/>
        </authorList>
    </citation>
    <scope>NUCLEOTIDE SEQUENCE</scope>
    <source>
        <strain evidence="3">Stay&amp;Tobe</strain>
        <tissue evidence="3">Testes</tissue>
    </source>
</reference>
<dbReference type="GO" id="GO:0008525">
    <property type="term" value="F:phosphatidylcholine transporter activity"/>
    <property type="evidence" value="ECO:0007669"/>
    <property type="project" value="TreeGrafter"/>
</dbReference>
<evidence type="ECO:0000256" key="1">
    <source>
        <dbReference type="SAM" id="MobiDB-lite"/>
    </source>
</evidence>
<dbReference type="EMBL" id="JASPKZ010010192">
    <property type="protein sequence ID" value="KAJ9575162.1"/>
    <property type="molecule type" value="Genomic_DNA"/>
</dbReference>
<reference evidence="3" key="1">
    <citation type="journal article" date="2023" name="IScience">
        <title>Live-bearing cockroach genome reveals convergent evolutionary mechanisms linked to viviparity in insects and beyond.</title>
        <authorList>
            <person name="Fouks B."/>
            <person name="Harrison M.C."/>
            <person name="Mikhailova A.A."/>
            <person name="Marchal E."/>
            <person name="English S."/>
            <person name="Carruthers M."/>
            <person name="Jennings E.C."/>
            <person name="Chiamaka E.L."/>
            <person name="Frigard R.A."/>
            <person name="Pippel M."/>
            <person name="Attardo G.M."/>
            <person name="Benoit J.B."/>
            <person name="Bornberg-Bauer E."/>
            <person name="Tobe S.S."/>
        </authorList>
    </citation>
    <scope>NUCLEOTIDE SEQUENCE</scope>
    <source>
        <strain evidence="3">Stay&amp;Tobe</strain>
    </source>
</reference>
<dbReference type="Proteomes" id="UP001233999">
    <property type="component" value="Unassembled WGS sequence"/>
</dbReference>
<dbReference type="InterPro" id="IPR004177">
    <property type="entry name" value="DDHD_dom"/>
</dbReference>
<dbReference type="SMART" id="SM01127">
    <property type="entry name" value="DDHD"/>
    <property type="match status" value="1"/>
</dbReference>
<dbReference type="PANTHER" id="PTHR10658:SF81">
    <property type="entry name" value="PROTEIN RETINAL DEGENERATION B"/>
    <property type="match status" value="1"/>
</dbReference>
<gene>
    <name evidence="3" type="ORF">L9F63_025885</name>
</gene>
<dbReference type="PANTHER" id="PTHR10658">
    <property type="entry name" value="PHOSPHATIDYLINOSITOL TRANSFER PROTEIN"/>
    <property type="match status" value="1"/>
</dbReference>
<accession>A0AAD7Z7R7</accession>